<comment type="caution">
    <text evidence="2">The sequence shown here is derived from an EMBL/GenBank/DDBJ whole genome shotgun (WGS) entry which is preliminary data.</text>
</comment>
<dbReference type="EMBL" id="JAGVWE010000004">
    <property type="protein sequence ID" value="MBS3063213.1"/>
    <property type="molecule type" value="Genomic_DNA"/>
</dbReference>
<evidence type="ECO:0000313" key="4">
    <source>
        <dbReference type="Proteomes" id="UP000564964"/>
    </source>
</evidence>
<protein>
    <submittedName>
        <fullName evidence="2">Uncharacterized protein</fullName>
    </submittedName>
</protein>
<sequence>MKQVFALLLALVVLLGCVSIQGEKPPLPPKQPSPETLERQAEAAKATELSPETISSIAGVDVSDDLEQSIQDLDEASQ</sequence>
<reference evidence="2" key="1">
    <citation type="journal article" date="2020" name="bioRxiv">
        <title>A rank-normalized archaeal taxonomy based on genome phylogeny resolves widespread incomplete and uneven classifications.</title>
        <authorList>
            <person name="Rinke C."/>
            <person name="Chuvochina M."/>
            <person name="Mussig A.J."/>
            <person name="Chaumeil P.-A."/>
            <person name="Waite D.W."/>
            <person name="Whitman W.B."/>
            <person name="Parks D.H."/>
            <person name="Hugenholtz P."/>
        </authorList>
    </citation>
    <scope>NUCLEOTIDE SEQUENCE</scope>
    <source>
        <strain evidence="2">UBA10219</strain>
    </source>
</reference>
<dbReference type="Proteomes" id="UP000678237">
    <property type="component" value="Unassembled WGS sequence"/>
</dbReference>
<dbReference type="AlphaFoldDB" id="A0A7J4JHN2"/>
<proteinExistence type="predicted"/>
<evidence type="ECO:0000313" key="2">
    <source>
        <dbReference type="EMBL" id="HIH16089.1"/>
    </source>
</evidence>
<evidence type="ECO:0000313" key="3">
    <source>
        <dbReference type="EMBL" id="MBS3063213.1"/>
    </source>
</evidence>
<reference evidence="3" key="2">
    <citation type="submission" date="2021-03" db="EMBL/GenBank/DDBJ databases">
        <authorList>
            <person name="Jaffe A."/>
        </authorList>
    </citation>
    <scope>NUCLEOTIDE SEQUENCE</scope>
    <source>
        <strain evidence="3">RIFCSPLOWO2_01_FULL_58_19</strain>
    </source>
</reference>
<evidence type="ECO:0000256" key="1">
    <source>
        <dbReference type="SAM" id="MobiDB-lite"/>
    </source>
</evidence>
<dbReference type="PROSITE" id="PS51257">
    <property type="entry name" value="PROKAR_LIPOPROTEIN"/>
    <property type="match status" value="1"/>
</dbReference>
<reference evidence="3" key="3">
    <citation type="submission" date="2021-05" db="EMBL/GenBank/DDBJ databases">
        <title>Protein family content uncovers lineage relationships and bacterial pathway maintenance mechanisms in DPANN archaea.</title>
        <authorList>
            <person name="Castelle C.J."/>
            <person name="Meheust R."/>
            <person name="Jaffe A.L."/>
            <person name="Seitz K."/>
            <person name="Gong X."/>
            <person name="Baker B.J."/>
            <person name="Banfield J.F."/>
        </authorList>
    </citation>
    <scope>NUCLEOTIDE SEQUENCE</scope>
    <source>
        <strain evidence="3">RIFCSPLOWO2_01_FULL_58_19</strain>
    </source>
</reference>
<dbReference type="EMBL" id="DUGH01000038">
    <property type="protein sequence ID" value="HIH16089.1"/>
    <property type="molecule type" value="Genomic_DNA"/>
</dbReference>
<name>A0A7J4JHN2_9ARCH</name>
<dbReference type="Proteomes" id="UP000564964">
    <property type="component" value="Unassembled WGS sequence"/>
</dbReference>
<organism evidence="2 4">
    <name type="scientific">Candidatus Iainarchaeum sp</name>
    <dbReference type="NCBI Taxonomy" id="3101447"/>
    <lineage>
        <taxon>Archaea</taxon>
        <taxon>Candidatus Iainarchaeota</taxon>
        <taxon>Candidatus Iainarchaeia</taxon>
        <taxon>Candidatus Iainarchaeales</taxon>
        <taxon>Candidatus Iainarchaeaceae</taxon>
        <taxon>Candidatus Iainarchaeum</taxon>
    </lineage>
</organism>
<accession>A0A7J4JHN2</accession>
<feature type="region of interest" description="Disordered" evidence="1">
    <location>
        <begin position="23"/>
        <end position="63"/>
    </location>
</feature>
<gene>
    <name evidence="2" type="ORF">HA252_01655</name>
    <name evidence="3" type="ORF">J4203_05030</name>
</gene>